<dbReference type="OrthoDB" id="618098at2759"/>
<evidence type="ECO:0000313" key="1">
    <source>
        <dbReference type="EMBL" id="PON46732.1"/>
    </source>
</evidence>
<dbReference type="AlphaFoldDB" id="A0A2P5BD60"/>
<protein>
    <submittedName>
        <fullName evidence="1">Uncharacterized protein</fullName>
    </submittedName>
</protein>
<gene>
    <name evidence="1" type="ORF">PanWU01x14_249250</name>
</gene>
<comment type="caution">
    <text evidence="1">The sequence shown here is derived from an EMBL/GenBank/DDBJ whole genome shotgun (WGS) entry which is preliminary data.</text>
</comment>
<feature type="non-terminal residue" evidence="1">
    <location>
        <position position="1"/>
    </location>
</feature>
<keyword evidence="2" id="KW-1185">Reference proteome</keyword>
<accession>A0A2P5BD60</accession>
<evidence type="ECO:0000313" key="2">
    <source>
        <dbReference type="Proteomes" id="UP000237105"/>
    </source>
</evidence>
<reference evidence="2" key="1">
    <citation type="submission" date="2016-06" db="EMBL/GenBank/DDBJ databases">
        <title>Parallel loss of symbiosis genes in relatives of nitrogen-fixing non-legume Parasponia.</title>
        <authorList>
            <person name="Van Velzen R."/>
            <person name="Holmer R."/>
            <person name="Bu F."/>
            <person name="Rutten L."/>
            <person name="Van Zeijl A."/>
            <person name="Liu W."/>
            <person name="Santuari L."/>
            <person name="Cao Q."/>
            <person name="Sharma T."/>
            <person name="Shen D."/>
            <person name="Roswanjaya Y."/>
            <person name="Wardhani T."/>
            <person name="Kalhor M.S."/>
            <person name="Jansen J."/>
            <person name="Van den Hoogen J."/>
            <person name="Gungor B."/>
            <person name="Hartog M."/>
            <person name="Hontelez J."/>
            <person name="Verver J."/>
            <person name="Yang W.-C."/>
            <person name="Schijlen E."/>
            <person name="Repin R."/>
            <person name="Schilthuizen M."/>
            <person name="Schranz E."/>
            <person name="Heidstra R."/>
            <person name="Miyata K."/>
            <person name="Fedorova E."/>
            <person name="Kohlen W."/>
            <person name="Bisseling T."/>
            <person name="Smit S."/>
            <person name="Geurts R."/>
        </authorList>
    </citation>
    <scope>NUCLEOTIDE SEQUENCE [LARGE SCALE GENOMIC DNA]</scope>
    <source>
        <strain evidence="2">cv. WU1-14</strain>
    </source>
</reference>
<dbReference type="EMBL" id="JXTB01000306">
    <property type="protein sequence ID" value="PON46732.1"/>
    <property type="molecule type" value="Genomic_DNA"/>
</dbReference>
<sequence length="67" mass="7863">SHKEVDGWRDRKFLMYKRLANIFGADHVTRKVAETLAYMVEAIDLEEDDANNGMQKLSSYYNIYESD</sequence>
<name>A0A2P5BD60_PARAD</name>
<proteinExistence type="predicted"/>
<dbReference type="Proteomes" id="UP000237105">
    <property type="component" value="Unassembled WGS sequence"/>
</dbReference>
<organism evidence="1 2">
    <name type="scientific">Parasponia andersonii</name>
    <name type="common">Sponia andersonii</name>
    <dbReference type="NCBI Taxonomy" id="3476"/>
    <lineage>
        <taxon>Eukaryota</taxon>
        <taxon>Viridiplantae</taxon>
        <taxon>Streptophyta</taxon>
        <taxon>Embryophyta</taxon>
        <taxon>Tracheophyta</taxon>
        <taxon>Spermatophyta</taxon>
        <taxon>Magnoliopsida</taxon>
        <taxon>eudicotyledons</taxon>
        <taxon>Gunneridae</taxon>
        <taxon>Pentapetalae</taxon>
        <taxon>rosids</taxon>
        <taxon>fabids</taxon>
        <taxon>Rosales</taxon>
        <taxon>Cannabaceae</taxon>
        <taxon>Parasponia</taxon>
    </lineage>
</organism>